<organism evidence="5 6">
    <name type="scientific">Ramazzottius varieornatus</name>
    <name type="common">Water bear</name>
    <name type="synonym">Tardigrade</name>
    <dbReference type="NCBI Taxonomy" id="947166"/>
    <lineage>
        <taxon>Eukaryota</taxon>
        <taxon>Metazoa</taxon>
        <taxon>Ecdysozoa</taxon>
        <taxon>Tardigrada</taxon>
        <taxon>Eutardigrada</taxon>
        <taxon>Parachela</taxon>
        <taxon>Hypsibioidea</taxon>
        <taxon>Ramazzottiidae</taxon>
        <taxon>Ramazzottius</taxon>
    </lineage>
</organism>
<keyword evidence="6" id="KW-1185">Reference proteome</keyword>
<proteinExistence type="inferred from homology"/>
<dbReference type="GO" id="GO:0003756">
    <property type="term" value="F:protein disulfide isomerase activity"/>
    <property type="evidence" value="ECO:0007669"/>
    <property type="project" value="InterPro"/>
</dbReference>
<dbReference type="CDD" id="cd02997">
    <property type="entry name" value="PDI_a_PDIR"/>
    <property type="match status" value="1"/>
</dbReference>
<evidence type="ECO:0000256" key="2">
    <source>
        <dbReference type="SAM" id="MobiDB-lite"/>
    </source>
</evidence>
<dbReference type="PROSITE" id="PS51352">
    <property type="entry name" value="THIOREDOXIN_2"/>
    <property type="match status" value="1"/>
</dbReference>
<dbReference type="Gene3D" id="3.40.30.10">
    <property type="entry name" value="Glutaredoxin"/>
    <property type="match status" value="2"/>
</dbReference>
<feature type="region of interest" description="Disordered" evidence="2">
    <location>
        <begin position="253"/>
        <end position="278"/>
    </location>
</feature>
<dbReference type="EMBL" id="BDGG01000011">
    <property type="protein sequence ID" value="GAV04474.1"/>
    <property type="molecule type" value="Genomic_DNA"/>
</dbReference>
<dbReference type="InterPro" id="IPR013766">
    <property type="entry name" value="Thioredoxin_domain"/>
</dbReference>
<keyword evidence="3" id="KW-0732">Signal</keyword>
<dbReference type="AlphaFoldDB" id="A0A1D1VZL4"/>
<dbReference type="PANTHER" id="PTHR45672:SF2">
    <property type="entry name" value="PROTEIN DISULFIDE-ISOMERASE A5"/>
    <property type="match status" value="1"/>
</dbReference>
<dbReference type="STRING" id="947166.A0A1D1VZL4"/>
<dbReference type="InterPro" id="IPR057639">
    <property type="entry name" value="TXNDC16_N"/>
</dbReference>
<evidence type="ECO:0000256" key="1">
    <source>
        <dbReference type="ARBA" id="ARBA00006347"/>
    </source>
</evidence>
<feature type="domain" description="Thioredoxin" evidence="4">
    <location>
        <begin position="126"/>
        <end position="255"/>
    </location>
</feature>
<comment type="caution">
    <text evidence="5">The sequence shown here is derived from an EMBL/GenBank/DDBJ whole genome shotgun (WGS) entry which is preliminary data.</text>
</comment>
<sequence length="278" mass="31523">MRLTGVAEATSFLLVIFLPSLIAKASSIEQIKDKKAFEKTIRTRTNVLVLFKKSPKDAPASLLQTLEKVADQLKGTALIAQVDCSSPDAQKVCKKEKADTGAYILRHYQKGEFHKVYDRPENLKTFLSFLKDPTAEAPWEDDPTSKDVLHIEDSKQLRTFLSSEKKPTLLMFYAPWCGHCMRLKPGYSAAATELKNEAVLVAMDVNKPHNNDVREAFNITGFPTLYYFRDGKFQYPFGGERSHQGIVSWMRKPTPPTRMPEVELPPQDVPMPEHHEEL</sequence>
<evidence type="ECO:0000313" key="5">
    <source>
        <dbReference type="EMBL" id="GAV04474.1"/>
    </source>
</evidence>
<dbReference type="PRINTS" id="PR00421">
    <property type="entry name" value="THIOREDOXIN"/>
</dbReference>
<dbReference type="InterPro" id="IPR036249">
    <property type="entry name" value="Thioredoxin-like_sf"/>
</dbReference>
<feature type="signal peptide" evidence="3">
    <location>
        <begin position="1"/>
        <end position="27"/>
    </location>
</feature>
<dbReference type="Proteomes" id="UP000186922">
    <property type="component" value="Unassembled WGS sequence"/>
</dbReference>
<dbReference type="Pfam" id="PF00085">
    <property type="entry name" value="Thioredoxin"/>
    <property type="match status" value="1"/>
</dbReference>
<evidence type="ECO:0000259" key="4">
    <source>
        <dbReference type="PROSITE" id="PS51352"/>
    </source>
</evidence>
<dbReference type="SUPFAM" id="SSF52833">
    <property type="entry name" value="Thioredoxin-like"/>
    <property type="match status" value="2"/>
</dbReference>
<dbReference type="InterPro" id="IPR046374">
    <property type="entry name" value="PDI_a_PDIR"/>
</dbReference>
<dbReference type="GO" id="GO:0005783">
    <property type="term" value="C:endoplasmic reticulum"/>
    <property type="evidence" value="ECO:0007669"/>
    <property type="project" value="TreeGrafter"/>
</dbReference>
<dbReference type="PANTHER" id="PTHR45672">
    <property type="entry name" value="PROTEIN DISULFIDE-ISOMERASE C17H9.14C-RELATED"/>
    <property type="match status" value="1"/>
</dbReference>
<dbReference type="PROSITE" id="PS00194">
    <property type="entry name" value="THIOREDOXIN_1"/>
    <property type="match status" value="1"/>
</dbReference>
<feature type="chain" id="PRO_5008899040" description="Thioredoxin domain-containing protein" evidence="3">
    <location>
        <begin position="28"/>
        <end position="278"/>
    </location>
</feature>
<dbReference type="OrthoDB" id="10264505at2759"/>
<dbReference type="GO" id="GO:0006457">
    <property type="term" value="P:protein folding"/>
    <property type="evidence" value="ECO:0007669"/>
    <property type="project" value="TreeGrafter"/>
</dbReference>
<comment type="similarity">
    <text evidence="1">Belongs to the protein disulfide isomerase family.</text>
</comment>
<dbReference type="Pfam" id="PF24508">
    <property type="entry name" value="TXNDC16_N"/>
    <property type="match status" value="1"/>
</dbReference>
<evidence type="ECO:0000256" key="3">
    <source>
        <dbReference type="SAM" id="SignalP"/>
    </source>
</evidence>
<name>A0A1D1VZL4_RAMVA</name>
<evidence type="ECO:0000313" key="6">
    <source>
        <dbReference type="Proteomes" id="UP000186922"/>
    </source>
</evidence>
<gene>
    <name evidence="5" type="primary">RvY_14744-1</name>
    <name evidence="5" type="synonym">RvY_14744.1</name>
    <name evidence="5" type="ORF">RvY_14744</name>
</gene>
<dbReference type="InterPro" id="IPR051063">
    <property type="entry name" value="PDI"/>
</dbReference>
<reference evidence="5 6" key="1">
    <citation type="journal article" date="2016" name="Nat. Commun.">
        <title>Extremotolerant tardigrade genome and improved radiotolerance of human cultured cells by tardigrade-unique protein.</title>
        <authorList>
            <person name="Hashimoto T."/>
            <person name="Horikawa D.D."/>
            <person name="Saito Y."/>
            <person name="Kuwahara H."/>
            <person name="Kozuka-Hata H."/>
            <person name="Shin-I T."/>
            <person name="Minakuchi Y."/>
            <person name="Ohishi K."/>
            <person name="Motoyama A."/>
            <person name="Aizu T."/>
            <person name="Enomoto A."/>
            <person name="Kondo K."/>
            <person name="Tanaka S."/>
            <person name="Hara Y."/>
            <person name="Koshikawa S."/>
            <person name="Sagara H."/>
            <person name="Miura T."/>
            <person name="Yokobori S."/>
            <person name="Miyagawa K."/>
            <person name="Suzuki Y."/>
            <person name="Kubo T."/>
            <person name="Oyama M."/>
            <person name="Kohara Y."/>
            <person name="Fujiyama A."/>
            <person name="Arakawa K."/>
            <person name="Katayama T."/>
            <person name="Toyoda A."/>
            <person name="Kunieda T."/>
        </authorList>
    </citation>
    <scope>NUCLEOTIDE SEQUENCE [LARGE SCALE GENOMIC DNA]</scope>
    <source>
        <strain evidence="5 6">YOKOZUNA-1</strain>
    </source>
</reference>
<accession>A0A1D1VZL4</accession>
<protein>
    <recommendedName>
        <fullName evidence="4">Thioredoxin domain-containing protein</fullName>
    </recommendedName>
</protein>
<dbReference type="InterPro" id="IPR017937">
    <property type="entry name" value="Thioredoxin_CS"/>
</dbReference>